<reference evidence="1 2" key="1">
    <citation type="submission" date="2024-04" db="EMBL/GenBank/DDBJ databases">
        <title>Tritrichomonas musculus Genome.</title>
        <authorList>
            <person name="Alves-Ferreira E."/>
            <person name="Grigg M."/>
            <person name="Lorenzi H."/>
            <person name="Galac M."/>
        </authorList>
    </citation>
    <scope>NUCLEOTIDE SEQUENCE [LARGE SCALE GENOMIC DNA]</scope>
    <source>
        <strain evidence="1 2">EAF2021</strain>
    </source>
</reference>
<evidence type="ECO:0000313" key="2">
    <source>
        <dbReference type="Proteomes" id="UP001470230"/>
    </source>
</evidence>
<organism evidence="1 2">
    <name type="scientific">Tritrichomonas musculus</name>
    <dbReference type="NCBI Taxonomy" id="1915356"/>
    <lineage>
        <taxon>Eukaryota</taxon>
        <taxon>Metamonada</taxon>
        <taxon>Parabasalia</taxon>
        <taxon>Tritrichomonadida</taxon>
        <taxon>Tritrichomonadidae</taxon>
        <taxon>Tritrichomonas</taxon>
    </lineage>
</organism>
<dbReference type="Proteomes" id="UP001470230">
    <property type="component" value="Unassembled WGS sequence"/>
</dbReference>
<proteinExistence type="predicted"/>
<gene>
    <name evidence="1" type="ORF">M9Y10_032205</name>
</gene>
<keyword evidence="2" id="KW-1185">Reference proteome</keyword>
<evidence type="ECO:0000313" key="1">
    <source>
        <dbReference type="EMBL" id="KAK8839273.1"/>
    </source>
</evidence>
<comment type="caution">
    <text evidence="1">The sequence shown here is derived from an EMBL/GenBank/DDBJ whole genome shotgun (WGS) entry which is preliminary data.</text>
</comment>
<name>A0ABR2GZA6_9EUKA</name>
<protein>
    <submittedName>
        <fullName evidence="1">Uncharacterized protein</fullName>
    </submittedName>
</protein>
<accession>A0ABR2GZA6</accession>
<sequence length="203" mass="23644">MGYYIVHSARVRDHLIQKSKTFAKKYKYGVMRACNNMKILNVKSYEERQIDFLYYEKYMDVDRKHDGLLLYNMLIQANYSVERVGYMGKVEGAHGYNLSSMKEIANNSKFVIYFSFWDTGAIALKEIQNIGVYTFSVQKDLIHDKTGLFVDELDGNVEKAFKIIDNQVKLISKNLDTVEIARMNQYENSCARSLEDLCDVVYN</sequence>
<dbReference type="EMBL" id="JAPFFF010000052">
    <property type="protein sequence ID" value="KAK8839273.1"/>
    <property type="molecule type" value="Genomic_DNA"/>
</dbReference>